<evidence type="ECO:0000256" key="2">
    <source>
        <dbReference type="ARBA" id="ARBA00022801"/>
    </source>
</evidence>
<dbReference type="Pfam" id="PF13180">
    <property type="entry name" value="PDZ_2"/>
    <property type="match status" value="1"/>
</dbReference>
<comment type="caution">
    <text evidence="5">The sequence shown here is derived from an EMBL/GenBank/DDBJ whole genome shotgun (WGS) entry which is preliminary data.</text>
</comment>
<dbReference type="Gene3D" id="2.40.10.120">
    <property type="match status" value="1"/>
</dbReference>
<dbReference type="RefSeq" id="WP_119275641.1">
    <property type="nucleotide sequence ID" value="NZ_QWLA01000002.1"/>
</dbReference>
<gene>
    <name evidence="5" type="primary">htrA_1</name>
    <name evidence="5" type="ORF">Mrose_00286</name>
</gene>
<keyword evidence="6" id="KW-1185">Reference proteome</keyword>
<reference evidence="5 6" key="1">
    <citation type="submission" date="2018-08" db="EMBL/GenBank/DDBJ databases">
        <title>Meiothermus roseus NBRC 110900 genome sequencing project.</title>
        <authorList>
            <person name="Da Costa M.S."/>
            <person name="Albuquerque L."/>
            <person name="Raposo P."/>
            <person name="Froufe H.J.C."/>
            <person name="Barroso C.S."/>
            <person name="Egas C."/>
        </authorList>
    </citation>
    <scope>NUCLEOTIDE SEQUENCE [LARGE SCALE GENOMIC DNA]</scope>
    <source>
        <strain evidence="5 6">NBRC 110900</strain>
    </source>
</reference>
<keyword evidence="1 5" id="KW-0645">Protease</keyword>
<evidence type="ECO:0000313" key="5">
    <source>
        <dbReference type="EMBL" id="RIH89694.1"/>
    </source>
</evidence>
<sequence>MKSTVLKTSSLLAVAVLSGSALWFAFSHGQSSTAPSPVPSSLQGLLSDERNTVEIAQTASEGVVYISVRSNPAASLPDNLQPFAPFLQPQPQQGTGSGFVLDKQGHILTNYHVVQGASQITVRFKDSPKSYTAKVLGTAQPLDLAVIQVQAPAELLKPLALGDSDQVRVGEKTIAIGNPFGLDYSVSTGIVSAVRRNPGAVDALVPTLIQTDAAINPGNSGGPLLNSRAQVIGINTAIISPSGQFGNAQNAGVGFAIPINLAKQYLKQLEQGKNISDKEILASRPRLGVSVVPLAAYNPQTLKANNLPEDGLMVQSVEKGSPAEKAGLKAPTKFLQVQAPDGTVQQLGLNGDVIQEVNGTPIQDINDLRGVLEGAAGQPVTLKIWREGQSLTVTATPQLLASN</sequence>
<keyword evidence="2" id="KW-0378">Hydrolase</keyword>
<dbReference type="InterPro" id="IPR001940">
    <property type="entry name" value="Peptidase_S1C"/>
</dbReference>
<dbReference type="InterPro" id="IPR001478">
    <property type="entry name" value="PDZ"/>
</dbReference>
<organism evidence="5 6">
    <name type="scientific">Calidithermus roseus</name>
    <dbReference type="NCBI Taxonomy" id="1644118"/>
    <lineage>
        <taxon>Bacteria</taxon>
        <taxon>Thermotogati</taxon>
        <taxon>Deinococcota</taxon>
        <taxon>Deinococci</taxon>
        <taxon>Thermales</taxon>
        <taxon>Thermaceae</taxon>
        <taxon>Calidithermus</taxon>
    </lineage>
</organism>
<dbReference type="EMBL" id="QWLA01000002">
    <property type="protein sequence ID" value="RIH89694.1"/>
    <property type="molecule type" value="Genomic_DNA"/>
</dbReference>
<dbReference type="SUPFAM" id="SSF50494">
    <property type="entry name" value="Trypsin-like serine proteases"/>
    <property type="match status" value="1"/>
</dbReference>
<dbReference type="Pfam" id="PF13365">
    <property type="entry name" value="Trypsin_2"/>
    <property type="match status" value="1"/>
</dbReference>
<evidence type="ECO:0000313" key="6">
    <source>
        <dbReference type="Proteomes" id="UP000265341"/>
    </source>
</evidence>
<feature type="chain" id="PRO_5017465770" evidence="3">
    <location>
        <begin position="26"/>
        <end position="403"/>
    </location>
</feature>
<dbReference type="GO" id="GO:0006508">
    <property type="term" value="P:proteolysis"/>
    <property type="evidence" value="ECO:0007669"/>
    <property type="project" value="UniProtKB-KW"/>
</dbReference>
<keyword evidence="3" id="KW-0732">Signal</keyword>
<dbReference type="SUPFAM" id="SSF50156">
    <property type="entry name" value="PDZ domain-like"/>
    <property type="match status" value="1"/>
</dbReference>
<name>A0A399EYQ7_9DEIN</name>
<feature type="domain" description="PDZ" evidence="4">
    <location>
        <begin position="285"/>
        <end position="388"/>
    </location>
</feature>
<dbReference type="InterPro" id="IPR036034">
    <property type="entry name" value="PDZ_sf"/>
</dbReference>
<evidence type="ECO:0000259" key="4">
    <source>
        <dbReference type="SMART" id="SM00228"/>
    </source>
</evidence>
<dbReference type="SMART" id="SM00228">
    <property type="entry name" value="PDZ"/>
    <property type="match status" value="1"/>
</dbReference>
<feature type="signal peptide" evidence="3">
    <location>
        <begin position="1"/>
        <end position="25"/>
    </location>
</feature>
<dbReference type="PANTHER" id="PTHR43343">
    <property type="entry name" value="PEPTIDASE S12"/>
    <property type="match status" value="1"/>
</dbReference>
<dbReference type="PANTHER" id="PTHR43343:SF3">
    <property type="entry name" value="PROTEASE DO-LIKE 8, CHLOROPLASTIC"/>
    <property type="match status" value="1"/>
</dbReference>
<dbReference type="AlphaFoldDB" id="A0A399EYQ7"/>
<protein>
    <submittedName>
        <fullName evidence="5">Putative serine protease HtrA</fullName>
    </submittedName>
</protein>
<evidence type="ECO:0000256" key="1">
    <source>
        <dbReference type="ARBA" id="ARBA00022670"/>
    </source>
</evidence>
<dbReference type="InterPro" id="IPR009003">
    <property type="entry name" value="Peptidase_S1_PA"/>
</dbReference>
<dbReference type="OrthoDB" id="9758917at2"/>
<dbReference type="Proteomes" id="UP000265341">
    <property type="component" value="Unassembled WGS sequence"/>
</dbReference>
<dbReference type="InterPro" id="IPR051201">
    <property type="entry name" value="Chloro_Bact_Ser_Proteases"/>
</dbReference>
<accession>A0A399EYQ7</accession>
<dbReference type="GO" id="GO:0004252">
    <property type="term" value="F:serine-type endopeptidase activity"/>
    <property type="evidence" value="ECO:0007669"/>
    <property type="project" value="InterPro"/>
</dbReference>
<dbReference type="PRINTS" id="PR00834">
    <property type="entry name" value="PROTEASES2C"/>
</dbReference>
<evidence type="ECO:0000256" key="3">
    <source>
        <dbReference type="SAM" id="SignalP"/>
    </source>
</evidence>
<dbReference type="Gene3D" id="2.30.42.10">
    <property type="match status" value="1"/>
</dbReference>
<proteinExistence type="predicted"/>